<keyword evidence="1" id="KW-0472">Membrane</keyword>
<feature type="transmembrane region" description="Helical" evidence="1">
    <location>
        <begin position="88"/>
        <end position="108"/>
    </location>
</feature>
<feature type="transmembrane region" description="Helical" evidence="1">
    <location>
        <begin position="308"/>
        <end position="326"/>
    </location>
</feature>
<feature type="transmembrane region" description="Helical" evidence="1">
    <location>
        <begin position="145"/>
        <end position="163"/>
    </location>
</feature>
<dbReference type="RefSeq" id="WP_091261953.1">
    <property type="nucleotide sequence ID" value="NZ_FMCS01000003.1"/>
</dbReference>
<accession>A0A1C4WCH5</accession>
<feature type="transmembrane region" description="Helical" evidence="1">
    <location>
        <begin position="169"/>
        <end position="192"/>
    </location>
</feature>
<proteinExistence type="predicted"/>
<feature type="transmembrane region" description="Helical" evidence="1">
    <location>
        <begin position="114"/>
        <end position="133"/>
    </location>
</feature>
<feature type="transmembrane region" description="Helical" evidence="1">
    <location>
        <begin position="229"/>
        <end position="251"/>
    </location>
</feature>
<evidence type="ECO:0000256" key="1">
    <source>
        <dbReference type="SAM" id="Phobius"/>
    </source>
</evidence>
<organism evidence="2 3">
    <name type="scientific">Micromonospora chaiyaphumensis</name>
    <dbReference type="NCBI Taxonomy" id="307119"/>
    <lineage>
        <taxon>Bacteria</taxon>
        <taxon>Bacillati</taxon>
        <taxon>Actinomycetota</taxon>
        <taxon>Actinomycetes</taxon>
        <taxon>Micromonosporales</taxon>
        <taxon>Micromonosporaceae</taxon>
        <taxon>Micromonospora</taxon>
    </lineage>
</organism>
<feature type="transmembrane region" description="Helical" evidence="1">
    <location>
        <begin position="21"/>
        <end position="39"/>
    </location>
</feature>
<feature type="transmembrane region" description="Helical" evidence="1">
    <location>
        <begin position="338"/>
        <end position="353"/>
    </location>
</feature>
<dbReference type="AlphaFoldDB" id="A0A1C4WCH5"/>
<keyword evidence="1" id="KW-0812">Transmembrane</keyword>
<keyword evidence="1" id="KW-1133">Transmembrane helix</keyword>
<feature type="transmembrane region" description="Helical" evidence="1">
    <location>
        <begin position="45"/>
        <end position="67"/>
    </location>
</feature>
<dbReference type="Pfam" id="PF06772">
    <property type="entry name" value="LtrA"/>
    <property type="match status" value="1"/>
</dbReference>
<dbReference type="Proteomes" id="UP000199629">
    <property type="component" value="Unassembled WGS sequence"/>
</dbReference>
<dbReference type="EMBL" id="FMCS01000003">
    <property type="protein sequence ID" value="SCE93611.1"/>
    <property type="molecule type" value="Genomic_DNA"/>
</dbReference>
<protein>
    <submittedName>
        <fullName evidence="2">Low temperature requirement protein LtrA</fullName>
    </submittedName>
</protein>
<dbReference type="PANTHER" id="PTHR36840:SF1">
    <property type="entry name" value="BLL5714 PROTEIN"/>
    <property type="match status" value="1"/>
</dbReference>
<name>A0A1C4WCH5_9ACTN</name>
<dbReference type="InterPro" id="IPR010640">
    <property type="entry name" value="Low_temperature_requirement_A"/>
</dbReference>
<evidence type="ECO:0000313" key="2">
    <source>
        <dbReference type="EMBL" id="SCE93611.1"/>
    </source>
</evidence>
<evidence type="ECO:0000313" key="3">
    <source>
        <dbReference type="Proteomes" id="UP000199629"/>
    </source>
</evidence>
<feature type="transmembrane region" description="Helical" evidence="1">
    <location>
        <begin position="272"/>
        <end position="296"/>
    </location>
</feature>
<dbReference type="PANTHER" id="PTHR36840">
    <property type="entry name" value="BLL5714 PROTEIN"/>
    <property type="match status" value="1"/>
</dbReference>
<reference evidence="3" key="1">
    <citation type="submission" date="2016-06" db="EMBL/GenBank/DDBJ databases">
        <authorList>
            <person name="Varghese N."/>
            <person name="Submissions Spin"/>
        </authorList>
    </citation>
    <scope>NUCLEOTIDE SEQUENCE [LARGE SCALE GENOMIC DNA]</scope>
    <source>
        <strain evidence="3">DSM 45246</strain>
    </source>
</reference>
<keyword evidence="3" id="KW-1185">Reference proteome</keyword>
<gene>
    <name evidence="2" type="ORF">GA0070214_103414</name>
</gene>
<sequence>MGEPGGERLVRDGASWRRATILELFFDLVFVFALNRISLRLLENFHAGGLGFSAFAGTLLLFLGLWFMWQTTAALTSRVHPDSRPGQFIVFSSMAGATVMAVAVPQGFEERALVFAGAWVVVRLSRLLVYLMARQVRTGGSSLPGLLSLGGSTVPWIAGALVHDPLLRGGLWALALAIEFPGFVVGFSRWAGKQVAGEHLAERLQQIFLISLGEAVFVSGRAFSDSDLALAHGVGFALAFIGIVQLWRIYFYRAGLVLPRAITAARDPTRQSLAAALTHLIMISGVVLAGAGFELYIIEPTGRSEPTWLVAILGGPALFLLGRAPFELQVFGRISRSRLVGLLAVGVLVPAAWTAPPLVAGAGATAVLAGIAVADARRARGGASAPPSPLM</sequence>